<dbReference type="AlphaFoldDB" id="A0A6A7KC55"/>
<accession>A0A6A7KC55</accession>
<dbReference type="SMART" id="SM00226">
    <property type="entry name" value="LMWPc"/>
    <property type="match status" value="1"/>
</dbReference>
<evidence type="ECO:0000313" key="6">
    <source>
        <dbReference type="EMBL" id="MPW27014.1"/>
    </source>
</evidence>
<sequence>MKKILLVCTGNTCRSSMAEGLLKYMVEDRQLQVKSAGTGVFYTEPANANAVTVMKEMGIDIKSHISQPLDQILVQEADLILTMTRTHKENVRQSFANADEKTYTLKEYMLKLQDLKLYGDQKEIIDLDITDPYGQDIEKYRETAIEIKNVLEKIFNKL</sequence>
<dbReference type="EMBL" id="WHNX01000035">
    <property type="protein sequence ID" value="MPW27014.1"/>
    <property type="molecule type" value="Genomic_DNA"/>
</dbReference>
<evidence type="ECO:0000259" key="5">
    <source>
        <dbReference type="SMART" id="SM00226"/>
    </source>
</evidence>
<organism evidence="6 7">
    <name type="scientific">Alkalibaculum sporogenes</name>
    <dbReference type="NCBI Taxonomy" id="2655001"/>
    <lineage>
        <taxon>Bacteria</taxon>
        <taxon>Bacillati</taxon>
        <taxon>Bacillota</taxon>
        <taxon>Clostridia</taxon>
        <taxon>Eubacteriales</taxon>
        <taxon>Eubacteriaceae</taxon>
        <taxon>Alkalibaculum</taxon>
    </lineage>
</organism>
<proteinExistence type="inferred from homology"/>
<evidence type="ECO:0000313" key="7">
    <source>
        <dbReference type="Proteomes" id="UP000440004"/>
    </source>
</evidence>
<feature type="active site" description="Nucleophile" evidence="4">
    <location>
        <position position="8"/>
    </location>
</feature>
<keyword evidence="7" id="KW-1185">Reference proteome</keyword>
<dbReference type="PRINTS" id="PR00719">
    <property type="entry name" value="LMWPTPASE"/>
</dbReference>
<protein>
    <submittedName>
        <fullName evidence="6">Low molecular weight protein arginine phosphatase</fullName>
    </submittedName>
</protein>
<evidence type="ECO:0000256" key="1">
    <source>
        <dbReference type="ARBA" id="ARBA00011063"/>
    </source>
</evidence>
<evidence type="ECO:0000256" key="2">
    <source>
        <dbReference type="ARBA" id="ARBA00022801"/>
    </source>
</evidence>
<dbReference type="GO" id="GO:0004725">
    <property type="term" value="F:protein tyrosine phosphatase activity"/>
    <property type="evidence" value="ECO:0007669"/>
    <property type="project" value="InterPro"/>
</dbReference>
<feature type="domain" description="Phosphotyrosine protein phosphatase I" evidence="5">
    <location>
        <begin position="2"/>
        <end position="157"/>
    </location>
</feature>
<dbReference type="CDD" id="cd16344">
    <property type="entry name" value="LMWPAP"/>
    <property type="match status" value="1"/>
</dbReference>
<dbReference type="InterPro" id="IPR023485">
    <property type="entry name" value="Ptyr_pPase"/>
</dbReference>
<dbReference type="PANTHER" id="PTHR11717:SF31">
    <property type="entry name" value="LOW MOLECULAR WEIGHT PROTEIN-TYROSINE-PHOSPHATASE ETP-RELATED"/>
    <property type="match status" value="1"/>
</dbReference>
<evidence type="ECO:0000256" key="3">
    <source>
        <dbReference type="ARBA" id="ARBA00022912"/>
    </source>
</evidence>
<gene>
    <name evidence="6" type="ORF">GC105_14610</name>
</gene>
<dbReference type="Gene3D" id="3.40.50.2300">
    <property type="match status" value="1"/>
</dbReference>
<dbReference type="InterPro" id="IPR017867">
    <property type="entry name" value="Tyr_phospatase_low_mol_wt"/>
</dbReference>
<dbReference type="PANTHER" id="PTHR11717">
    <property type="entry name" value="LOW MOLECULAR WEIGHT PROTEIN TYROSINE PHOSPHATASE"/>
    <property type="match status" value="1"/>
</dbReference>
<dbReference type="Pfam" id="PF01451">
    <property type="entry name" value="LMWPc"/>
    <property type="match status" value="1"/>
</dbReference>
<feature type="active site" description="Proton donor" evidence="4">
    <location>
        <position position="131"/>
    </location>
</feature>
<comment type="similarity">
    <text evidence="1">Belongs to the low molecular weight phosphotyrosine protein phosphatase family.</text>
</comment>
<keyword evidence="2" id="KW-0378">Hydrolase</keyword>
<dbReference type="RefSeq" id="WP_152806327.1">
    <property type="nucleotide sequence ID" value="NZ_WHNX01000035.1"/>
</dbReference>
<name>A0A6A7KC55_9FIRM</name>
<evidence type="ECO:0000256" key="4">
    <source>
        <dbReference type="PIRSR" id="PIRSR617867-1"/>
    </source>
</evidence>
<dbReference type="Proteomes" id="UP000440004">
    <property type="component" value="Unassembled WGS sequence"/>
</dbReference>
<dbReference type="InterPro" id="IPR036196">
    <property type="entry name" value="Ptyr_pPase_sf"/>
</dbReference>
<feature type="active site" evidence="4">
    <location>
        <position position="14"/>
    </location>
</feature>
<comment type="caution">
    <text evidence="6">The sequence shown here is derived from an EMBL/GenBank/DDBJ whole genome shotgun (WGS) entry which is preliminary data.</text>
</comment>
<dbReference type="SUPFAM" id="SSF52788">
    <property type="entry name" value="Phosphotyrosine protein phosphatases I"/>
    <property type="match status" value="1"/>
</dbReference>
<keyword evidence="3" id="KW-0904">Protein phosphatase</keyword>
<dbReference type="InterPro" id="IPR050438">
    <property type="entry name" value="LMW_PTPase"/>
</dbReference>
<reference evidence="6 7" key="1">
    <citation type="submission" date="2019-10" db="EMBL/GenBank/DDBJ databases">
        <title>Alkalibaculum tamaniensis sp.nov., a new alkaliphilic acetogen, isolated on methoxylated aromatics from a mud volcano.</title>
        <authorList>
            <person name="Khomyakova M.A."/>
            <person name="Merkel A.Y."/>
            <person name="Bonch-Osmolovskaya E.A."/>
            <person name="Slobodkin A.I."/>
        </authorList>
    </citation>
    <scope>NUCLEOTIDE SEQUENCE [LARGE SCALE GENOMIC DNA]</scope>
    <source>
        <strain evidence="6 7">M08DMB</strain>
    </source>
</reference>